<organism evidence="3">
    <name type="scientific">uncultured Pseudomonadota bacterium</name>
    <dbReference type="NCBI Taxonomy" id="153809"/>
    <lineage>
        <taxon>Bacteria</taxon>
        <taxon>Pseudomonadati</taxon>
        <taxon>Pseudomonadota</taxon>
        <taxon>environmental samples</taxon>
    </lineage>
</organism>
<evidence type="ECO:0000313" key="3">
    <source>
        <dbReference type="EMBL" id="AGL33514.1"/>
    </source>
</evidence>
<dbReference type="PANTHER" id="PTHR46889:SF4">
    <property type="entry name" value="TRANSPOSASE INSO FOR INSERTION SEQUENCE ELEMENT IS911B-RELATED"/>
    <property type="match status" value="1"/>
</dbReference>
<feature type="region of interest" description="Disordered" evidence="1">
    <location>
        <begin position="89"/>
        <end position="192"/>
    </location>
</feature>
<protein>
    <submittedName>
        <fullName evidence="3">Transposase</fullName>
    </submittedName>
</protein>
<dbReference type="Gene3D" id="3.30.420.10">
    <property type="entry name" value="Ribonuclease H-like superfamily/Ribonuclease H"/>
    <property type="match status" value="1"/>
</dbReference>
<accession>R4MP39</accession>
<dbReference type="PROSITE" id="PS50994">
    <property type="entry name" value="INTEGRASE"/>
    <property type="match status" value="1"/>
</dbReference>
<name>R4MP39_9PROT</name>
<feature type="region of interest" description="Disordered" evidence="1">
    <location>
        <begin position="311"/>
        <end position="331"/>
    </location>
</feature>
<dbReference type="AlphaFoldDB" id="R4MP39"/>
<feature type="domain" description="Integrase catalytic" evidence="2">
    <location>
        <begin position="333"/>
        <end position="501"/>
    </location>
</feature>
<dbReference type="GO" id="GO:0003676">
    <property type="term" value="F:nucleic acid binding"/>
    <property type="evidence" value="ECO:0007669"/>
    <property type="project" value="InterPro"/>
</dbReference>
<dbReference type="PANTHER" id="PTHR46889">
    <property type="entry name" value="TRANSPOSASE INSF FOR INSERTION SEQUENCE IS3B-RELATED"/>
    <property type="match status" value="1"/>
</dbReference>
<dbReference type="NCBIfam" id="NF033516">
    <property type="entry name" value="transpos_IS3"/>
    <property type="match status" value="1"/>
</dbReference>
<feature type="compositionally biased region" description="Basic residues" evidence="1">
    <location>
        <begin position="311"/>
        <end position="320"/>
    </location>
</feature>
<reference evidence="3" key="1">
    <citation type="journal article" date="2013" name="PLoS ONE">
        <title>Identification of genes and pathways related to phenol degradation in metagenomic libraries from petroleum refinery wastewater.</title>
        <authorList>
            <person name="Silva C.C."/>
            <person name="Hayden H."/>
            <person name="Sawbridge T."/>
            <person name="Mele P."/>
            <person name="De Paula S.O."/>
            <person name="Silva L.C."/>
            <person name="Vidigal P.M."/>
            <person name="Vicentini R."/>
            <person name="Sousa M.P."/>
            <person name="Torres A.P."/>
            <person name="Santiago V.M."/>
            <person name="Oliveira V.M."/>
        </authorList>
    </citation>
    <scope>NUCLEOTIDE SEQUENCE</scope>
</reference>
<evidence type="ECO:0000259" key="2">
    <source>
        <dbReference type="PROSITE" id="PS50994"/>
    </source>
</evidence>
<dbReference type="GO" id="GO:0015074">
    <property type="term" value="P:DNA integration"/>
    <property type="evidence" value="ECO:0007669"/>
    <property type="project" value="InterPro"/>
</dbReference>
<evidence type="ECO:0000256" key="1">
    <source>
        <dbReference type="SAM" id="MobiDB-lite"/>
    </source>
</evidence>
<dbReference type="InterPro" id="IPR048020">
    <property type="entry name" value="Transpos_IS3"/>
</dbReference>
<feature type="compositionally biased region" description="Low complexity" evidence="1">
    <location>
        <begin position="147"/>
        <end position="169"/>
    </location>
</feature>
<proteinExistence type="predicted"/>
<sequence>MRIHGRLLCDGAASVSPRVRIVVAPIGTDNPGVTMREVRGAIRTRIQGSGGGEALAARERIGGRGVARGRGGRADAAAVAQRCAVQARARAGLDSAGPARSGDRDGCDGRGRAQRLVPRARRVSAAVAAMARERHAGAGRARGGPGQSAADEAGPAAHQGARARGASQGQGLGRNRCTAGAVPKARGGLQERQGRGRMIDLEDRTVLAQDIDTARRNGARLERACAEAGITVRTLQRWKRNGGLVAGDRRPCAVRPMPAHALTAQERQELLRIANEPRFADKPPARIVPALADEGVYLASESSFQRVLRAHGQTRHRGRAKAPGARRAPSTHVATAPRQLWCWDMTYLPAEIAGRWFYLYLILDAFSRKIVGFEVHDTDDSLHAAHLVKRTALAEGIHAMKATPVLHGDNGSTFKATTVLAMLHWLRIKPSYSRPRVSDDNAFVESLFRTAKYRPEFPVKGFADLEAARAWAGGFVRWYNHEHLHSGIRYVSPADRHDGLDGELLQRRHALYLEARERNPRRWSGETRNWSRVEVVTLNPERGEVAAASAAAGSDKQCLAA</sequence>
<dbReference type="InterPro" id="IPR050900">
    <property type="entry name" value="Transposase_IS3/IS150/IS904"/>
</dbReference>
<dbReference type="EMBL" id="KC747109">
    <property type="protein sequence ID" value="AGL33514.1"/>
    <property type="molecule type" value="Genomic_DNA"/>
</dbReference>
<dbReference type="InterPro" id="IPR012337">
    <property type="entry name" value="RNaseH-like_sf"/>
</dbReference>
<feature type="compositionally biased region" description="Basic and acidic residues" evidence="1">
    <location>
        <begin position="101"/>
        <end position="111"/>
    </location>
</feature>
<dbReference type="InterPro" id="IPR036397">
    <property type="entry name" value="RNaseH_sf"/>
</dbReference>
<dbReference type="InterPro" id="IPR001584">
    <property type="entry name" value="Integrase_cat-core"/>
</dbReference>
<dbReference type="Pfam" id="PF00665">
    <property type="entry name" value="rve"/>
    <property type="match status" value="1"/>
</dbReference>
<dbReference type="SUPFAM" id="SSF53098">
    <property type="entry name" value="Ribonuclease H-like"/>
    <property type="match status" value="1"/>
</dbReference>